<comment type="caution">
    <text evidence="2">The sequence shown here is derived from an EMBL/GenBank/DDBJ whole genome shotgun (WGS) entry which is preliminary data.</text>
</comment>
<protein>
    <submittedName>
        <fullName evidence="2">Amidase</fullName>
        <ecNumber evidence="2">3.5.1.4</ecNumber>
    </submittedName>
</protein>
<evidence type="ECO:0000259" key="1">
    <source>
        <dbReference type="Pfam" id="PF01425"/>
    </source>
</evidence>
<dbReference type="EMBL" id="STGT01000002">
    <property type="protein sequence ID" value="THV15178.1"/>
    <property type="molecule type" value="Genomic_DNA"/>
</dbReference>
<dbReference type="Pfam" id="PF01425">
    <property type="entry name" value="Amidase"/>
    <property type="match status" value="1"/>
</dbReference>
<reference evidence="2 3" key="1">
    <citation type="submission" date="2019-04" db="EMBL/GenBank/DDBJ databases">
        <title>Genome sequence of strain 7209-2.</title>
        <authorList>
            <person name="Gao J."/>
            <person name="Sun J."/>
        </authorList>
    </citation>
    <scope>NUCLEOTIDE SEQUENCE [LARGE SCALE GENOMIC DNA]</scope>
    <source>
        <strain evidence="2 3">7209-2</strain>
    </source>
</reference>
<keyword evidence="2" id="KW-0378">Hydrolase</keyword>
<dbReference type="PANTHER" id="PTHR11895:SF76">
    <property type="entry name" value="INDOLEACETAMIDE HYDROLASE"/>
    <property type="match status" value="1"/>
</dbReference>
<name>A0ABY2QW49_9HYPH</name>
<dbReference type="GO" id="GO:0004040">
    <property type="term" value="F:amidase activity"/>
    <property type="evidence" value="ECO:0007669"/>
    <property type="project" value="UniProtKB-EC"/>
</dbReference>
<dbReference type="Gene3D" id="3.90.1300.10">
    <property type="entry name" value="Amidase signature (AS) domain"/>
    <property type="match status" value="1"/>
</dbReference>
<organism evidence="2 3">
    <name type="scientific">Rhizobium rhizophilum</name>
    <dbReference type="NCBI Taxonomy" id="1850373"/>
    <lineage>
        <taxon>Bacteria</taxon>
        <taxon>Pseudomonadati</taxon>
        <taxon>Pseudomonadota</taxon>
        <taxon>Alphaproteobacteria</taxon>
        <taxon>Hyphomicrobiales</taxon>
        <taxon>Rhizobiaceae</taxon>
        <taxon>Rhizobium/Agrobacterium group</taxon>
        <taxon>Rhizobium</taxon>
    </lineage>
</organism>
<accession>A0ABY2QW49</accession>
<gene>
    <name evidence="2" type="ORF">E9677_07400</name>
</gene>
<dbReference type="InterPro" id="IPR000120">
    <property type="entry name" value="Amidase"/>
</dbReference>
<dbReference type="SUPFAM" id="SSF75304">
    <property type="entry name" value="Amidase signature (AS) enzymes"/>
    <property type="match status" value="1"/>
</dbReference>
<sequence length="474" mass="51455">MSDPTSLSLTNLLKALKGRSLTAEEVMVSCLDRIERINPDINALVSLRPREALIAEARARDAEAGQDVARCALHGVPVAIKDLSEAKGILCTYGSPLFHDYVPDFDDIQVERIRAAGAIIIGKTNTPEWGFGSHSYNPVFGATRNPWDLSRSAGGSSGGAGAALAARLVPIADGSDMMGSLRNPAAFNNVVGFRPSFGRIPALPGRDAYLNQLATLGPMGRSVEDVVTLLNVQSGFDPRDPASFESGPLSLDRDIAKKRGRIGWLGDFGGHLPFEPGVLELNEKALGVFEDIGYAAEPVKIDFDMDRLWWAWTTLRSFFTAGSMRDYYEDPGRRGSLKPEILYEVRSGLRINAADVYEASAVRTAWYQALLKVFERFDYLVAPAAQVFPFDVDIPWPREIAGRHMDTYHRWMEVVIGPSMAGLPVAALPAGFSAQGLSNGFQLIGRPRADAAVLSVAAAYEAATDWLTRVPALS</sequence>
<evidence type="ECO:0000313" key="2">
    <source>
        <dbReference type="EMBL" id="THV15178.1"/>
    </source>
</evidence>
<dbReference type="InterPro" id="IPR023631">
    <property type="entry name" value="Amidase_dom"/>
</dbReference>
<dbReference type="EC" id="3.5.1.4" evidence="2"/>
<keyword evidence="3" id="KW-1185">Reference proteome</keyword>
<dbReference type="RefSeq" id="WP_136557465.1">
    <property type="nucleotide sequence ID" value="NZ_STGT01000002.1"/>
</dbReference>
<dbReference type="Proteomes" id="UP000309667">
    <property type="component" value="Unassembled WGS sequence"/>
</dbReference>
<proteinExistence type="predicted"/>
<dbReference type="InterPro" id="IPR036928">
    <property type="entry name" value="AS_sf"/>
</dbReference>
<evidence type="ECO:0000313" key="3">
    <source>
        <dbReference type="Proteomes" id="UP000309667"/>
    </source>
</evidence>
<dbReference type="NCBIfam" id="NF005686">
    <property type="entry name" value="PRK07486.1"/>
    <property type="match status" value="1"/>
</dbReference>
<feature type="domain" description="Amidase" evidence="1">
    <location>
        <begin position="26"/>
        <end position="454"/>
    </location>
</feature>
<dbReference type="PANTHER" id="PTHR11895">
    <property type="entry name" value="TRANSAMIDASE"/>
    <property type="match status" value="1"/>
</dbReference>